<evidence type="ECO:0000313" key="5">
    <source>
        <dbReference type="Proteomes" id="UP000008837"/>
    </source>
</evidence>
<reference evidence="4 5" key="1">
    <citation type="journal article" date="2007" name="Proc. Natl. Acad. Sci. U.S.A.">
        <title>Dandruff-associated Malassezia genomes reveal convergent and divergent virulence traits shared with plant and human fungal pathogens.</title>
        <authorList>
            <person name="Xu J."/>
            <person name="Saunders C.W."/>
            <person name="Hu P."/>
            <person name="Grant R.A."/>
            <person name="Boekhout T."/>
            <person name="Kuramae E.E."/>
            <person name="Kronstad J.W."/>
            <person name="Deangelis Y.M."/>
            <person name="Reeder N.L."/>
            <person name="Johnstone K.R."/>
            <person name="Leland M."/>
            <person name="Fieno A.M."/>
            <person name="Begley W.M."/>
            <person name="Sun Y."/>
            <person name="Lacey M.P."/>
            <person name="Chaudhary T."/>
            <person name="Keough T."/>
            <person name="Chu L."/>
            <person name="Sears R."/>
            <person name="Yuan B."/>
            <person name="Dawson T.L.Jr."/>
        </authorList>
    </citation>
    <scope>NUCLEOTIDE SEQUENCE [LARGE SCALE GENOMIC DNA]</scope>
    <source>
        <strain evidence="5">ATCC MYA-4612 / CBS 7966</strain>
    </source>
</reference>
<evidence type="ECO:0000256" key="1">
    <source>
        <dbReference type="ARBA" id="ARBA00022679"/>
    </source>
</evidence>
<dbReference type="OrthoDB" id="47374at2759"/>
<proteinExistence type="predicted"/>
<dbReference type="KEGG" id="mgl:MGL_4030"/>
<dbReference type="AlphaFoldDB" id="A8QCN9"/>
<dbReference type="InterPro" id="IPR051556">
    <property type="entry name" value="N-term/lysine_N-AcTrnsfr"/>
</dbReference>
<dbReference type="VEuPathDB" id="FungiDB:MGL_4030"/>
<dbReference type="EMBL" id="AAYY01000018">
    <property type="protein sequence ID" value="EDP41649.1"/>
    <property type="molecule type" value="Genomic_DNA"/>
</dbReference>
<evidence type="ECO:0000313" key="4">
    <source>
        <dbReference type="EMBL" id="EDP41649.1"/>
    </source>
</evidence>
<dbReference type="RefSeq" id="XP_001728863.1">
    <property type="nucleotide sequence ID" value="XM_001728811.1"/>
</dbReference>
<dbReference type="InterPro" id="IPR016181">
    <property type="entry name" value="Acyl_CoA_acyltransferase"/>
</dbReference>
<gene>
    <name evidence="4" type="ORF">MGL_4030</name>
</gene>
<keyword evidence="5" id="KW-1185">Reference proteome</keyword>
<dbReference type="InParanoid" id="A8QCN9"/>
<comment type="caution">
    <text evidence="4">The sequence shown here is derived from an EMBL/GenBank/DDBJ whole genome shotgun (WGS) entry which is preliminary data.</text>
</comment>
<dbReference type="CDD" id="cd04301">
    <property type="entry name" value="NAT_SF"/>
    <property type="match status" value="1"/>
</dbReference>
<dbReference type="PANTHER" id="PTHR42919:SF8">
    <property type="entry name" value="N-ALPHA-ACETYLTRANSFERASE 50"/>
    <property type="match status" value="1"/>
</dbReference>
<feature type="domain" description="N-acetyltransferase" evidence="3">
    <location>
        <begin position="32"/>
        <end position="189"/>
    </location>
</feature>
<protein>
    <recommendedName>
        <fullName evidence="3">N-acetyltransferase domain-containing protein</fullName>
    </recommendedName>
</protein>
<dbReference type="PANTHER" id="PTHR42919">
    <property type="entry name" value="N-ALPHA-ACETYLTRANSFERASE"/>
    <property type="match status" value="1"/>
</dbReference>
<dbReference type="Proteomes" id="UP000008837">
    <property type="component" value="Unassembled WGS sequence"/>
</dbReference>
<dbReference type="OMA" id="ICCRLET"/>
<dbReference type="GO" id="GO:0016747">
    <property type="term" value="F:acyltransferase activity, transferring groups other than amino-acyl groups"/>
    <property type="evidence" value="ECO:0007669"/>
    <property type="project" value="InterPro"/>
</dbReference>
<keyword evidence="1" id="KW-0808">Transferase</keyword>
<sequence>MSWSLPATAYVARVKPQVDAPVRTHIAARSNLCVTDVTSNNINQVRRLNAALFPETSSEEIYKQALDKDTNSLYQLALFNDIPVGDICCRVEDGSDPTKCKIYVMVIGVLAPYRRLGLATVLIKHILNTAPPGSVFAGRRVESIYLHVQTSNEIARAFYERLGFALTQTIPSYYSHSEPTSAWVFEKRA</sequence>
<organism evidence="4 5">
    <name type="scientific">Malassezia globosa (strain ATCC MYA-4612 / CBS 7966)</name>
    <name type="common">Dandruff-associated fungus</name>
    <dbReference type="NCBI Taxonomy" id="425265"/>
    <lineage>
        <taxon>Eukaryota</taxon>
        <taxon>Fungi</taxon>
        <taxon>Dikarya</taxon>
        <taxon>Basidiomycota</taxon>
        <taxon>Ustilaginomycotina</taxon>
        <taxon>Malasseziomycetes</taxon>
        <taxon>Malasseziales</taxon>
        <taxon>Malasseziaceae</taxon>
        <taxon>Malassezia</taxon>
    </lineage>
</organism>
<accession>A8QCN9</accession>
<evidence type="ECO:0000259" key="3">
    <source>
        <dbReference type="PROSITE" id="PS51186"/>
    </source>
</evidence>
<dbReference type="SUPFAM" id="SSF55729">
    <property type="entry name" value="Acyl-CoA N-acyltransferases (Nat)"/>
    <property type="match status" value="1"/>
</dbReference>
<name>A8QCN9_MALGO</name>
<dbReference type="Pfam" id="PF00583">
    <property type="entry name" value="Acetyltransf_1"/>
    <property type="match status" value="1"/>
</dbReference>
<evidence type="ECO:0000256" key="2">
    <source>
        <dbReference type="ARBA" id="ARBA00023315"/>
    </source>
</evidence>
<dbReference type="STRING" id="425265.A8QCN9"/>
<dbReference type="GO" id="GO:0007064">
    <property type="term" value="P:mitotic sister chromatid cohesion"/>
    <property type="evidence" value="ECO:0007669"/>
    <property type="project" value="TreeGrafter"/>
</dbReference>
<dbReference type="InterPro" id="IPR000182">
    <property type="entry name" value="GNAT_dom"/>
</dbReference>
<dbReference type="GO" id="GO:0031415">
    <property type="term" value="C:NatA complex"/>
    <property type="evidence" value="ECO:0007669"/>
    <property type="project" value="TreeGrafter"/>
</dbReference>
<dbReference type="PROSITE" id="PS51186">
    <property type="entry name" value="GNAT"/>
    <property type="match status" value="1"/>
</dbReference>
<dbReference type="Gene3D" id="3.40.630.30">
    <property type="match status" value="1"/>
</dbReference>
<keyword evidence="2" id="KW-0012">Acyltransferase</keyword>
<dbReference type="GeneID" id="5853169"/>